<dbReference type="EMBL" id="JAUQSX010000007">
    <property type="protein sequence ID" value="MDO7847596.1"/>
    <property type="molecule type" value="Genomic_DNA"/>
</dbReference>
<keyword evidence="2" id="KW-1185">Reference proteome</keyword>
<organism evidence="1 2">
    <name type="scientific">Hymenobacter mellowenesis</name>
    <dbReference type="NCBI Taxonomy" id="3063995"/>
    <lineage>
        <taxon>Bacteria</taxon>
        <taxon>Pseudomonadati</taxon>
        <taxon>Bacteroidota</taxon>
        <taxon>Cytophagia</taxon>
        <taxon>Cytophagales</taxon>
        <taxon>Hymenobacteraceae</taxon>
        <taxon>Hymenobacter</taxon>
    </lineage>
</organism>
<proteinExistence type="predicted"/>
<sequence length="41" mass="4769">MSDRQLQVQALNATDPVIYNWEFLACLDTDTIHDMWVIACK</sequence>
<protein>
    <submittedName>
        <fullName evidence="1">Uncharacterized protein</fullName>
    </submittedName>
</protein>
<dbReference type="RefSeq" id="WP_305012273.1">
    <property type="nucleotide sequence ID" value="NZ_JAUQSX010000007.1"/>
</dbReference>
<dbReference type="Proteomes" id="UP001167796">
    <property type="component" value="Unassembled WGS sequence"/>
</dbReference>
<evidence type="ECO:0000313" key="2">
    <source>
        <dbReference type="Proteomes" id="UP001167796"/>
    </source>
</evidence>
<reference evidence="1" key="1">
    <citation type="submission" date="2023-07" db="EMBL/GenBank/DDBJ databases">
        <authorList>
            <person name="Kim M.K."/>
        </authorList>
    </citation>
    <scope>NUCLEOTIDE SEQUENCE</scope>
    <source>
        <strain evidence="1">M29</strain>
    </source>
</reference>
<gene>
    <name evidence="1" type="ORF">Q5H92_14595</name>
</gene>
<name>A0ABT9AF39_9BACT</name>
<accession>A0ABT9AF39</accession>
<comment type="caution">
    <text evidence="1">The sequence shown here is derived from an EMBL/GenBank/DDBJ whole genome shotgun (WGS) entry which is preliminary data.</text>
</comment>
<evidence type="ECO:0000313" key="1">
    <source>
        <dbReference type="EMBL" id="MDO7847596.1"/>
    </source>
</evidence>